<dbReference type="Gene3D" id="1.10.8.270">
    <property type="entry name" value="putative rabgap domain of human tbc1 domain family member 14 like domains"/>
    <property type="match status" value="1"/>
</dbReference>
<evidence type="ECO:0000313" key="4">
    <source>
        <dbReference type="EnsemblMetazoa" id="CapteP219292"/>
    </source>
</evidence>
<organism evidence="3">
    <name type="scientific">Capitella teleta</name>
    <name type="common">Polychaete worm</name>
    <dbReference type="NCBI Taxonomy" id="283909"/>
    <lineage>
        <taxon>Eukaryota</taxon>
        <taxon>Metazoa</taxon>
        <taxon>Spiralia</taxon>
        <taxon>Lophotrochozoa</taxon>
        <taxon>Annelida</taxon>
        <taxon>Polychaeta</taxon>
        <taxon>Sedentaria</taxon>
        <taxon>Scolecida</taxon>
        <taxon>Capitellidae</taxon>
        <taxon>Capitella</taxon>
    </lineage>
</organism>
<evidence type="ECO:0000313" key="3">
    <source>
        <dbReference type="EMBL" id="ELT95945.1"/>
    </source>
</evidence>
<dbReference type="InterPro" id="IPR050302">
    <property type="entry name" value="Rab_GAP_TBC_domain"/>
</dbReference>
<evidence type="ECO:0000259" key="2">
    <source>
        <dbReference type="PROSITE" id="PS50086"/>
    </source>
</evidence>
<name>R7TYA5_CAPTE</name>
<feature type="compositionally biased region" description="Basic residues" evidence="1">
    <location>
        <begin position="420"/>
        <end position="433"/>
    </location>
</feature>
<dbReference type="EnsemblMetazoa" id="CapteT219292">
    <property type="protein sequence ID" value="CapteP219292"/>
    <property type="gene ID" value="CapteG219292"/>
</dbReference>
<dbReference type="OMA" id="NTEVQDW"/>
<dbReference type="EMBL" id="KB308962">
    <property type="protein sequence ID" value="ELT95945.1"/>
    <property type="molecule type" value="Genomic_DNA"/>
</dbReference>
<gene>
    <name evidence="3" type="ORF">CAPTEDRAFT_219292</name>
</gene>
<feature type="compositionally biased region" description="Basic and acidic residues" evidence="1">
    <location>
        <begin position="375"/>
        <end position="396"/>
    </location>
</feature>
<reference evidence="4" key="3">
    <citation type="submission" date="2015-06" db="UniProtKB">
        <authorList>
            <consortium name="EnsemblMetazoa"/>
        </authorList>
    </citation>
    <scope>IDENTIFICATION</scope>
</reference>
<dbReference type="STRING" id="283909.R7TYA5"/>
<dbReference type="AlphaFoldDB" id="R7TYA5"/>
<feature type="domain" description="Rab-GAP TBC" evidence="2">
    <location>
        <begin position="71"/>
        <end position="301"/>
    </location>
</feature>
<dbReference type="PANTHER" id="PTHR47219:SF9">
    <property type="entry name" value="GTPASE ACTIVATING PROTEIN AND CENTROSOME-ASSOCIATED, ISOFORM B"/>
    <property type="match status" value="1"/>
</dbReference>
<dbReference type="InterPro" id="IPR035969">
    <property type="entry name" value="Rab-GAP_TBC_sf"/>
</dbReference>
<protein>
    <recommendedName>
        <fullName evidence="2">Rab-GAP TBC domain-containing protein</fullName>
    </recommendedName>
</protein>
<dbReference type="EMBL" id="AMQN01002351">
    <property type="status" value="NOT_ANNOTATED_CDS"/>
    <property type="molecule type" value="Genomic_DNA"/>
</dbReference>
<dbReference type="HOGENOM" id="CLU_035646_0_0_1"/>
<dbReference type="FunFam" id="1.10.8.270:FF:000016">
    <property type="entry name" value="TBC1 domain family member 2A"/>
    <property type="match status" value="1"/>
</dbReference>
<feature type="region of interest" description="Disordered" evidence="1">
    <location>
        <begin position="375"/>
        <end position="469"/>
    </location>
</feature>
<reference evidence="3 5" key="2">
    <citation type="journal article" date="2013" name="Nature">
        <title>Insights into bilaterian evolution from three spiralian genomes.</title>
        <authorList>
            <person name="Simakov O."/>
            <person name="Marletaz F."/>
            <person name="Cho S.J."/>
            <person name="Edsinger-Gonzales E."/>
            <person name="Havlak P."/>
            <person name="Hellsten U."/>
            <person name="Kuo D.H."/>
            <person name="Larsson T."/>
            <person name="Lv J."/>
            <person name="Arendt D."/>
            <person name="Savage R."/>
            <person name="Osoegawa K."/>
            <person name="de Jong P."/>
            <person name="Grimwood J."/>
            <person name="Chapman J.A."/>
            <person name="Shapiro H."/>
            <person name="Aerts A."/>
            <person name="Otillar R.P."/>
            <person name="Terry A.Y."/>
            <person name="Boore J.L."/>
            <person name="Grigoriev I.V."/>
            <person name="Lindberg D.R."/>
            <person name="Seaver E.C."/>
            <person name="Weisblat D.A."/>
            <person name="Putnam N.H."/>
            <person name="Rokhsar D.S."/>
        </authorList>
    </citation>
    <scope>NUCLEOTIDE SEQUENCE</scope>
    <source>
        <strain evidence="3 5">I ESC-2004</strain>
    </source>
</reference>
<dbReference type="SUPFAM" id="SSF47923">
    <property type="entry name" value="Ypt/Rab-GAP domain of gyp1p"/>
    <property type="match status" value="2"/>
</dbReference>
<dbReference type="Pfam" id="PF00566">
    <property type="entry name" value="RabGAP-TBC"/>
    <property type="match status" value="1"/>
</dbReference>
<dbReference type="PROSITE" id="PS50086">
    <property type="entry name" value="TBC_RABGAP"/>
    <property type="match status" value="1"/>
</dbReference>
<dbReference type="Gene3D" id="1.10.472.80">
    <property type="entry name" value="Ypt/Rab-GAP domain of gyp1p, domain 3"/>
    <property type="match status" value="1"/>
</dbReference>
<evidence type="ECO:0000313" key="5">
    <source>
        <dbReference type="Proteomes" id="UP000014760"/>
    </source>
</evidence>
<accession>R7TYA5</accession>
<dbReference type="Proteomes" id="UP000014760">
    <property type="component" value="Unassembled WGS sequence"/>
</dbReference>
<dbReference type="InterPro" id="IPR000195">
    <property type="entry name" value="Rab-GAP-TBC_dom"/>
</dbReference>
<keyword evidence="5" id="KW-1185">Reference proteome</keyword>
<dbReference type="GO" id="GO:0031267">
    <property type="term" value="F:small GTPase binding"/>
    <property type="evidence" value="ECO:0007669"/>
    <property type="project" value="TreeGrafter"/>
</dbReference>
<dbReference type="PANTHER" id="PTHR47219">
    <property type="entry name" value="RAB GTPASE-ACTIVATING PROTEIN 1-LIKE"/>
    <property type="match status" value="1"/>
</dbReference>
<reference evidence="5" key="1">
    <citation type="submission" date="2012-12" db="EMBL/GenBank/DDBJ databases">
        <authorList>
            <person name="Hellsten U."/>
            <person name="Grimwood J."/>
            <person name="Chapman J.A."/>
            <person name="Shapiro H."/>
            <person name="Aerts A."/>
            <person name="Otillar R.P."/>
            <person name="Terry A.Y."/>
            <person name="Boore J.L."/>
            <person name="Simakov O."/>
            <person name="Marletaz F."/>
            <person name="Cho S.-J."/>
            <person name="Edsinger-Gonzales E."/>
            <person name="Havlak P."/>
            <person name="Kuo D.-H."/>
            <person name="Larsson T."/>
            <person name="Lv J."/>
            <person name="Arendt D."/>
            <person name="Savage R."/>
            <person name="Osoegawa K."/>
            <person name="de Jong P."/>
            <person name="Lindberg D.R."/>
            <person name="Seaver E.C."/>
            <person name="Weisblat D.A."/>
            <person name="Putnam N.H."/>
            <person name="Grigoriev I.V."/>
            <person name="Rokhsar D.S."/>
        </authorList>
    </citation>
    <scope>NUCLEOTIDE SEQUENCE</scope>
    <source>
        <strain evidence="5">I ESC-2004</strain>
    </source>
</reference>
<sequence length="560" mass="65132">MERQTEKRNFDEFGFVILPQMQEYENERSHEYTAKKKFWKIELTAWDKLLKTWNVSRLRGSSKVTKFVQHGVPIQIRGELWKKLLDIEVIKATVKCTYKEELCQIREQLVDLGISEYGGQKVLDEISEVESESYRVKYKHISLDALRHIFLDLHRSLPTHELFMGETAKAKEGRAALFRVLAAYARYNRSVEYCQGMSVIAAMFLIQTNCDEETAFWCLVSLLDRHKYILGYFHNNMARLQEHADVFSRLLQQRHPEIQIHLAKYEIHPLMYITPWFMVLFTGFACWDTVLACWDLLLLQGHSALFRISLAVMEVNKANILAAKDLCHLLPLLLHPPVSVCRHDVLMSAVYSTHIEDWEISSLQAVLDEEKNEIPDLEHLEKEEMQPETEKSEKPEIGNSAMRKIISALKSSDKPTNLDRKRRSSTRLRSQKRTSKENARTPRSTMLRGVQKNSPARQGRIQKRRSLKNSQLAISPCQEALEYLSIRRSPRLAPGRALRVVNDSLQDRLCLKEASEKHAFHAFHTPKPLSKHHHCVNTPPFLASPDVEMREMKMKLEIMH</sequence>
<evidence type="ECO:0000256" key="1">
    <source>
        <dbReference type="SAM" id="MobiDB-lite"/>
    </source>
</evidence>
<dbReference type="Gene3D" id="1.10.10.750">
    <property type="entry name" value="Ypt/Rab-GAP domain of gyp1p, domain 1"/>
    <property type="match status" value="1"/>
</dbReference>
<proteinExistence type="predicted"/>
<dbReference type="SMART" id="SM00164">
    <property type="entry name" value="TBC"/>
    <property type="match status" value="1"/>
</dbReference>
<dbReference type="OrthoDB" id="294251at2759"/>
<dbReference type="GO" id="GO:0005096">
    <property type="term" value="F:GTPase activator activity"/>
    <property type="evidence" value="ECO:0007669"/>
    <property type="project" value="TreeGrafter"/>
</dbReference>